<dbReference type="OrthoDB" id="117100at2157"/>
<dbReference type="AlphaFoldDB" id="H1Z3X1"/>
<keyword evidence="4" id="KW-1185">Reference proteome</keyword>
<dbReference type="CDD" id="cd01048">
    <property type="entry name" value="Ferritin_like_AB2"/>
    <property type="match status" value="1"/>
</dbReference>
<dbReference type="InterPro" id="IPR019243">
    <property type="entry name" value="DUF2202"/>
</dbReference>
<dbReference type="Pfam" id="PF09968">
    <property type="entry name" value="DUF2202"/>
    <property type="match status" value="1"/>
</dbReference>
<accession>H1Z3X1</accession>
<dbReference type="RefSeq" id="WP_004079017.1">
    <property type="nucleotide sequence ID" value="NZ_CM001436.1"/>
</dbReference>
<feature type="domain" description="DUF2202" evidence="2">
    <location>
        <begin position="108"/>
        <end position="265"/>
    </location>
</feature>
<dbReference type="Gene3D" id="1.20.1260.10">
    <property type="match status" value="1"/>
</dbReference>
<reference evidence="3 4" key="1">
    <citation type="submission" date="2011-10" db="EMBL/GenBank/DDBJ databases">
        <title>The Improved High-Quality Draft genome of Methanoplanus limicola DSM 2279.</title>
        <authorList>
            <consortium name="US DOE Joint Genome Institute (JGI-PGF)"/>
            <person name="Lucas S."/>
            <person name="Copeland A."/>
            <person name="Lapidus A."/>
            <person name="Glavina del Rio T."/>
            <person name="Dalin E."/>
            <person name="Tice H."/>
            <person name="Bruce D."/>
            <person name="Goodwin L."/>
            <person name="Pitluck S."/>
            <person name="Peters L."/>
            <person name="Mikhailova N."/>
            <person name="Lu M."/>
            <person name="Kyrpides N."/>
            <person name="Mavromatis K."/>
            <person name="Ivanova N."/>
            <person name="Markowitz V."/>
            <person name="Cheng J.-F."/>
            <person name="Hugenholtz P."/>
            <person name="Woyke T."/>
            <person name="Wu D."/>
            <person name="Wirth R."/>
            <person name="Brambilla E.-M."/>
            <person name="Klenk H.-P."/>
            <person name="Eisen J.A."/>
        </authorList>
    </citation>
    <scope>NUCLEOTIDE SEQUENCE [LARGE SCALE GENOMIC DNA]</scope>
    <source>
        <strain evidence="3 4">DSM 2279</strain>
    </source>
</reference>
<dbReference type="Proteomes" id="UP000005741">
    <property type="component" value="Chromosome"/>
</dbReference>
<dbReference type="HOGENOM" id="CLU_051317_0_0_2"/>
<dbReference type="InterPro" id="IPR009078">
    <property type="entry name" value="Ferritin-like_SF"/>
</dbReference>
<feature type="region of interest" description="Disordered" evidence="1">
    <location>
        <begin position="34"/>
        <end position="64"/>
    </location>
</feature>
<organism evidence="3 4">
    <name type="scientific">Methanoplanus limicola DSM 2279</name>
    <dbReference type="NCBI Taxonomy" id="937775"/>
    <lineage>
        <taxon>Archaea</taxon>
        <taxon>Methanobacteriati</taxon>
        <taxon>Methanobacteriota</taxon>
        <taxon>Stenosarchaea group</taxon>
        <taxon>Methanomicrobia</taxon>
        <taxon>Methanomicrobiales</taxon>
        <taxon>Methanomicrobiaceae</taxon>
        <taxon>Methanoplanus</taxon>
    </lineage>
</organism>
<name>H1Z3X1_9EURY</name>
<dbReference type="InParanoid" id="H1Z3X1"/>
<dbReference type="InterPro" id="IPR012347">
    <property type="entry name" value="Ferritin-like"/>
</dbReference>
<dbReference type="PROSITE" id="PS51257">
    <property type="entry name" value="PROKAR_LIPOPROTEIN"/>
    <property type="match status" value="1"/>
</dbReference>
<dbReference type="STRING" id="937775.Metlim_2551"/>
<evidence type="ECO:0000313" key="3">
    <source>
        <dbReference type="EMBL" id="EHQ36593.1"/>
    </source>
</evidence>
<protein>
    <recommendedName>
        <fullName evidence="2">DUF2202 domain-containing protein</fullName>
    </recommendedName>
</protein>
<proteinExistence type="predicted"/>
<dbReference type="SUPFAM" id="SSF47240">
    <property type="entry name" value="Ferritin-like"/>
    <property type="match status" value="1"/>
</dbReference>
<gene>
    <name evidence="3" type="ORF">Metlim_2551</name>
</gene>
<dbReference type="EMBL" id="CM001436">
    <property type="protein sequence ID" value="EHQ36593.1"/>
    <property type="molecule type" value="Genomic_DNA"/>
</dbReference>
<evidence type="ECO:0000256" key="1">
    <source>
        <dbReference type="SAM" id="MobiDB-lite"/>
    </source>
</evidence>
<evidence type="ECO:0000259" key="2">
    <source>
        <dbReference type="Pfam" id="PF09968"/>
    </source>
</evidence>
<sequence>MMRNLRFMAALLIVAACMVVVSGCLDNSPGTGQGLNKQDGTGDGQRLNSQNGSGGGFDGGQHIQNGSGYAGGQGGFKDSEYVTAFNPSGFKQSTDVYPVGNLTEAEAADILFMAEEEKLARDAYLYYYDKWGQPVFSNIASAEETHMDSMVVLIERYGLVNPVGGEERGVFENPELQALYDDLVKSGSVSETDALKNGALIEEIDIIDLNDAIAGTDKQDIILIYDNLKRGSENHLRSFVSNLERRGVSYSPQELSEDEYDLIMQGDIDRGQRTL</sequence>
<evidence type="ECO:0000313" key="4">
    <source>
        <dbReference type="Proteomes" id="UP000005741"/>
    </source>
</evidence>